<accession>A0A427NUQ9</accession>
<evidence type="ECO:0000313" key="3">
    <source>
        <dbReference type="Proteomes" id="UP000272140"/>
    </source>
</evidence>
<sequence>MRCLRPFRRPIRRPIGRACRASRAANCIPAIRAGLCLCRQNPADYAHDEARHDLCADTSASARPSGDAPSLTSCRPTTRS</sequence>
<organism evidence="2 3">
    <name type="scientific">Burkholderia cenocepacia</name>
    <dbReference type="NCBI Taxonomy" id="95486"/>
    <lineage>
        <taxon>Bacteria</taxon>
        <taxon>Pseudomonadati</taxon>
        <taxon>Pseudomonadota</taxon>
        <taxon>Betaproteobacteria</taxon>
        <taxon>Burkholderiales</taxon>
        <taxon>Burkholderiaceae</taxon>
        <taxon>Burkholderia</taxon>
        <taxon>Burkholderia cepacia complex</taxon>
    </lineage>
</organism>
<comment type="caution">
    <text evidence="2">The sequence shown here is derived from an EMBL/GenBank/DDBJ whole genome shotgun (WGS) entry which is preliminary data.</text>
</comment>
<feature type="compositionally biased region" description="Polar residues" evidence="1">
    <location>
        <begin position="70"/>
        <end position="80"/>
    </location>
</feature>
<name>A0A427NUQ9_9BURK</name>
<proteinExistence type="predicted"/>
<dbReference type="AlphaFoldDB" id="A0A427NUQ9"/>
<reference evidence="3" key="1">
    <citation type="submission" date="2018-11" db="EMBL/GenBank/DDBJ databases">
        <title>FDA dAtabase for Regulatory Grade micrObial Sequences (FDA-ARGOS): Supporting development and validation of Infectious Disease Dx tests.</title>
        <authorList>
            <person name="Goldberg B."/>
            <person name="Campos J."/>
            <person name="Tallon L."/>
            <person name="Sadzewicz L."/>
            <person name="Zhao X."/>
            <person name="Vavikolanu K."/>
            <person name="Mehta A."/>
            <person name="Aluvathingal J."/>
            <person name="Nadendla S."/>
            <person name="Geyer C."/>
            <person name="Nandy P."/>
            <person name="Yan Y."/>
            <person name="Sichtig H."/>
        </authorList>
    </citation>
    <scope>NUCLEOTIDE SEQUENCE [LARGE SCALE GENOMIC DNA]</scope>
    <source>
        <strain evidence="3">FDAARGOS_544</strain>
    </source>
</reference>
<evidence type="ECO:0000256" key="1">
    <source>
        <dbReference type="SAM" id="MobiDB-lite"/>
    </source>
</evidence>
<gene>
    <name evidence="2" type="ORF">EGT41_18730</name>
</gene>
<dbReference type="Proteomes" id="UP000272140">
    <property type="component" value="Unassembled WGS sequence"/>
</dbReference>
<evidence type="ECO:0000313" key="2">
    <source>
        <dbReference type="EMBL" id="RSC11172.1"/>
    </source>
</evidence>
<protein>
    <submittedName>
        <fullName evidence="2">Uncharacterized protein</fullName>
    </submittedName>
</protein>
<dbReference type="EMBL" id="RKIO01000003">
    <property type="protein sequence ID" value="RSC11172.1"/>
    <property type="molecule type" value="Genomic_DNA"/>
</dbReference>
<feature type="region of interest" description="Disordered" evidence="1">
    <location>
        <begin position="58"/>
        <end position="80"/>
    </location>
</feature>